<feature type="region of interest" description="Disordered" evidence="1">
    <location>
        <begin position="158"/>
        <end position="184"/>
    </location>
</feature>
<keyword evidence="3" id="KW-1185">Reference proteome</keyword>
<accession>A0ABD0L2Q2</accession>
<dbReference type="Proteomes" id="UP001519460">
    <property type="component" value="Unassembled WGS sequence"/>
</dbReference>
<protein>
    <submittedName>
        <fullName evidence="2">Uncharacterized protein</fullName>
    </submittedName>
</protein>
<gene>
    <name evidence="2" type="ORF">BaRGS_00014925</name>
</gene>
<name>A0ABD0L2Q2_9CAEN</name>
<evidence type="ECO:0000313" key="2">
    <source>
        <dbReference type="EMBL" id="KAK7493784.1"/>
    </source>
</evidence>
<evidence type="ECO:0000313" key="3">
    <source>
        <dbReference type="Proteomes" id="UP001519460"/>
    </source>
</evidence>
<feature type="region of interest" description="Disordered" evidence="1">
    <location>
        <begin position="104"/>
        <end position="133"/>
    </location>
</feature>
<reference evidence="2 3" key="1">
    <citation type="journal article" date="2023" name="Sci. Data">
        <title>Genome assembly of the Korean intertidal mud-creeper Batillaria attramentaria.</title>
        <authorList>
            <person name="Patra A.K."/>
            <person name="Ho P.T."/>
            <person name="Jun S."/>
            <person name="Lee S.J."/>
            <person name="Kim Y."/>
            <person name="Won Y.J."/>
        </authorList>
    </citation>
    <scope>NUCLEOTIDE SEQUENCE [LARGE SCALE GENOMIC DNA]</scope>
    <source>
        <strain evidence="2">Wonlab-2016</strain>
    </source>
</reference>
<sequence length="184" mass="20277">MPVHKGRVGRSSGQCGGVQARFVPKLSTPSYSAVCAKFVYSPFTRSQRRLGGCSGRTELKKEGFRFSGSSRGHDAMLVIREIGWSRLPTGVDCIMCQHHNQQEGVDEKRNLQLPPTTPPAAPPPPTHTPFCTYTSESRSITKLDQDLFPPPSFRLKFFPESPPPASQGCKNHLLGVSDTRLEPQ</sequence>
<comment type="caution">
    <text evidence="2">The sequence shown here is derived from an EMBL/GenBank/DDBJ whole genome shotgun (WGS) entry which is preliminary data.</text>
</comment>
<feature type="compositionally biased region" description="Pro residues" evidence="1">
    <location>
        <begin position="115"/>
        <end position="127"/>
    </location>
</feature>
<evidence type="ECO:0000256" key="1">
    <source>
        <dbReference type="SAM" id="MobiDB-lite"/>
    </source>
</evidence>
<dbReference type="EMBL" id="JACVVK020000089">
    <property type="protein sequence ID" value="KAK7493784.1"/>
    <property type="molecule type" value="Genomic_DNA"/>
</dbReference>
<proteinExistence type="predicted"/>
<dbReference type="AlphaFoldDB" id="A0ABD0L2Q2"/>
<organism evidence="2 3">
    <name type="scientific">Batillaria attramentaria</name>
    <dbReference type="NCBI Taxonomy" id="370345"/>
    <lineage>
        <taxon>Eukaryota</taxon>
        <taxon>Metazoa</taxon>
        <taxon>Spiralia</taxon>
        <taxon>Lophotrochozoa</taxon>
        <taxon>Mollusca</taxon>
        <taxon>Gastropoda</taxon>
        <taxon>Caenogastropoda</taxon>
        <taxon>Sorbeoconcha</taxon>
        <taxon>Cerithioidea</taxon>
        <taxon>Batillariidae</taxon>
        <taxon>Batillaria</taxon>
    </lineage>
</organism>